<keyword evidence="2" id="KW-0732">Signal</keyword>
<feature type="chain" id="PRO_5044764255" description="Fibronectin type-III domain-containing protein" evidence="2">
    <location>
        <begin position="28"/>
        <end position="441"/>
    </location>
</feature>
<dbReference type="InterPro" id="IPR015373">
    <property type="entry name" value="Interferon/interleukin_rcp_dom"/>
</dbReference>
<dbReference type="Pfam" id="PF01108">
    <property type="entry name" value="Tissue_fac"/>
    <property type="match status" value="1"/>
</dbReference>
<evidence type="ECO:0000313" key="6">
    <source>
        <dbReference type="Proteomes" id="UP001557470"/>
    </source>
</evidence>
<dbReference type="InterPro" id="IPR050650">
    <property type="entry name" value="Type-II_Cytokine-TF_Rcpt"/>
</dbReference>
<feature type="transmembrane region" description="Helical" evidence="1">
    <location>
        <begin position="240"/>
        <end position="261"/>
    </location>
</feature>
<dbReference type="SUPFAM" id="SSF49265">
    <property type="entry name" value="Fibronectin type III"/>
    <property type="match status" value="2"/>
</dbReference>
<dbReference type="InterPro" id="IPR013783">
    <property type="entry name" value="Ig-like_fold"/>
</dbReference>
<sequence length="441" mass="47923">MVMFNSRTRTLVLTGLCVCVVITGSSGVGCTTTVSSLDLGCLLQWDCPQANNNTTTYTVQAMTQGVPWQDVEGCVRIPSRQCDASDAFTDFQLYNLFRVGLHEGLGGPVWTDPRSFEPKDFNFSPPTVSVTPSRRGLVAEVHFPCSTSRGQSCRPVSELIDPWVTVSVYNQQNSSDLKVHTGWAQEVVYEAVFLDLLPGQHYCVKANFSFGPPSFLEACSPPSQPHCVHIANPGPGLQPLVVGCVCALLIVPLSAFVLYFLKQRREAPPTDRLPKSLASLQVSVYDLPESSPDPVDPSDVYVELVDDHLSILTSFSGCVDTNNQVPYQGDGYSSNLYHRDYSSDNVHWDTWGTEMDVTFGSTLSLPCSTVTLGLAMNKRNSESPVLLHPGLNGATLAYQGSLGPAEGCVEDHMVPLSSVRFGVASEGEEGENLKGLKWCNL</sequence>
<feature type="domain" description="Interferon/interleukin receptor" evidence="4">
    <location>
        <begin position="122"/>
        <end position="230"/>
    </location>
</feature>
<dbReference type="InterPro" id="IPR036116">
    <property type="entry name" value="FN3_sf"/>
</dbReference>
<keyword evidence="1" id="KW-0812">Transmembrane</keyword>
<evidence type="ECO:0000313" key="5">
    <source>
        <dbReference type="EMBL" id="KAL0970162.1"/>
    </source>
</evidence>
<keyword evidence="1" id="KW-0472">Membrane</keyword>
<keyword evidence="1" id="KW-1133">Transmembrane helix</keyword>
<dbReference type="EMBL" id="JAGEUA010000007">
    <property type="protein sequence ID" value="KAL0970162.1"/>
    <property type="molecule type" value="Genomic_DNA"/>
</dbReference>
<feature type="signal peptide" evidence="2">
    <location>
        <begin position="1"/>
        <end position="27"/>
    </location>
</feature>
<dbReference type="Proteomes" id="UP001557470">
    <property type="component" value="Unassembled WGS sequence"/>
</dbReference>
<name>A0ABD0X2K6_UMBPY</name>
<evidence type="ECO:0000256" key="1">
    <source>
        <dbReference type="SAM" id="Phobius"/>
    </source>
</evidence>
<evidence type="ECO:0000259" key="4">
    <source>
        <dbReference type="Pfam" id="PF09294"/>
    </source>
</evidence>
<dbReference type="AlphaFoldDB" id="A0ABD0X2K6"/>
<dbReference type="PANTHER" id="PTHR20859">
    <property type="entry name" value="INTERFERON/INTERLEUKIN RECEPTOR"/>
    <property type="match status" value="1"/>
</dbReference>
<gene>
    <name evidence="5" type="ORF">UPYG_G00238240</name>
</gene>
<dbReference type="Pfam" id="PF09294">
    <property type="entry name" value="Interfer-bind"/>
    <property type="match status" value="1"/>
</dbReference>
<proteinExistence type="predicted"/>
<organism evidence="5 6">
    <name type="scientific">Umbra pygmaea</name>
    <name type="common">Eastern mudminnow</name>
    <dbReference type="NCBI Taxonomy" id="75934"/>
    <lineage>
        <taxon>Eukaryota</taxon>
        <taxon>Metazoa</taxon>
        <taxon>Chordata</taxon>
        <taxon>Craniata</taxon>
        <taxon>Vertebrata</taxon>
        <taxon>Euteleostomi</taxon>
        <taxon>Actinopterygii</taxon>
        <taxon>Neopterygii</taxon>
        <taxon>Teleostei</taxon>
        <taxon>Protacanthopterygii</taxon>
        <taxon>Esociformes</taxon>
        <taxon>Umbridae</taxon>
        <taxon>Umbra</taxon>
    </lineage>
</organism>
<dbReference type="InterPro" id="IPR003961">
    <property type="entry name" value="FN3_dom"/>
</dbReference>
<protein>
    <recommendedName>
        <fullName evidence="7">Fibronectin type-III domain-containing protein</fullName>
    </recommendedName>
</protein>
<keyword evidence="6" id="KW-1185">Reference proteome</keyword>
<feature type="domain" description="Fibronectin type-III" evidence="3">
    <location>
        <begin position="22"/>
        <end position="94"/>
    </location>
</feature>
<evidence type="ECO:0000259" key="3">
    <source>
        <dbReference type="Pfam" id="PF01108"/>
    </source>
</evidence>
<reference evidence="5 6" key="1">
    <citation type="submission" date="2024-06" db="EMBL/GenBank/DDBJ databases">
        <authorList>
            <person name="Pan Q."/>
            <person name="Wen M."/>
            <person name="Jouanno E."/>
            <person name="Zahm M."/>
            <person name="Klopp C."/>
            <person name="Cabau C."/>
            <person name="Louis A."/>
            <person name="Berthelot C."/>
            <person name="Parey E."/>
            <person name="Roest Crollius H."/>
            <person name="Montfort J."/>
            <person name="Robinson-Rechavi M."/>
            <person name="Bouchez O."/>
            <person name="Lampietro C."/>
            <person name="Lopez Roques C."/>
            <person name="Donnadieu C."/>
            <person name="Postlethwait J."/>
            <person name="Bobe J."/>
            <person name="Verreycken H."/>
            <person name="Guiguen Y."/>
        </authorList>
    </citation>
    <scope>NUCLEOTIDE SEQUENCE [LARGE SCALE GENOMIC DNA]</scope>
    <source>
        <strain evidence="5">Up_M1</strain>
        <tissue evidence="5">Testis</tissue>
    </source>
</reference>
<evidence type="ECO:0000256" key="2">
    <source>
        <dbReference type="SAM" id="SignalP"/>
    </source>
</evidence>
<evidence type="ECO:0008006" key="7">
    <source>
        <dbReference type="Google" id="ProtNLM"/>
    </source>
</evidence>
<accession>A0ABD0X2K6</accession>
<dbReference type="PANTHER" id="PTHR20859:SF53">
    <property type="entry name" value="INTERLEUKIN-22 RECEPTOR SUBUNIT ALPHA-1"/>
    <property type="match status" value="1"/>
</dbReference>
<dbReference type="PROSITE" id="PS51257">
    <property type="entry name" value="PROKAR_LIPOPROTEIN"/>
    <property type="match status" value="1"/>
</dbReference>
<dbReference type="Gene3D" id="2.60.40.10">
    <property type="entry name" value="Immunoglobulins"/>
    <property type="match status" value="1"/>
</dbReference>
<comment type="caution">
    <text evidence="5">The sequence shown here is derived from an EMBL/GenBank/DDBJ whole genome shotgun (WGS) entry which is preliminary data.</text>
</comment>